<dbReference type="Proteomes" id="UP000248536">
    <property type="component" value="Chromosome"/>
</dbReference>
<protein>
    <submittedName>
        <fullName evidence="1">Uncharacterized protein</fullName>
    </submittedName>
</protein>
<name>A0A2Z4LNS6_9FLAO</name>
<evidence type="ECO:0000313" key="2">
    <source>
        <dbReference type="Proteomes" id="UP000248536"/>
    </source>
</evidence>
<dbReference type="EMBL" id="CP030104">
    <property type="protein sequence ID" value="AWX43389.1"/>
    <property type="molecule type" value="Genomic_DNA"/>
</dbReference>
<gene>
    <name evidence="1" type="ORF">HME9304_00377</name>
</gene>
<reference evidence="1 2" key="1">
    <citation type="submission" date="2018-06" db="EMBL/GenBank/DDBJ databases">
        <title>Spongiibacterium sp. HME9304 Genome sequencing and assembly.</title>
        <authorList>
            <person name="Kang H."/>
            <person name="Kim H."/>
            <person name="Joh K."/>
        </authorList>
    </citation>
    <scope>NUCLEOTIDE SEQUENCE [LARGE SCALE GENOMIC DNA]</scope>
    <source>
        <strain evidence="1 2">HME9304</strain>
    </source>
</reference>
<dbReference type="KEGG" id="spon:HME9304_00377"/>
<sequence>MKNPVESATGFFYGNLLNRIFCNAPFFLSSLSQTTKTPNTKTNHVSN</sequence>
<keyword evidence="2" id="KW-1185">Reference proteome</keyword>
<dbReference type="AlphaFoldDB" id="A0A2Z4LNS6"/>
<accession>A0A2Z4LNS6</accession>
<organism evidence="1 2">
    <name type="scientific">Flagellimonas maritima</name>
    <dbReference type="NCBI Taxonomy" id="1383885"/>
    <lineage>
        <taxon>Bacteria</taxon>
        <taxon>Pseudomonadati</taxon>
        <taxon>Bacteroidota</taxon>
        <taxon>Flavobacteriia</taxon>
        <taxon>Flavobacteriales</taxon>
        <taxon>Flavobacteriaceae</taxon>
        <taxon>Flagellimonas</taxon>
    </lineage>
</organism>
<evidence type="ECO:0000313" key="1">
    <source>
        <dbReference type="EMBL" id="AWX43389.1"/>
    </source>
</evidence>
<proteinExistence type="predicted"/>